<gene>
    <name evidence="1" type="ORF">SAMN04489757_12054</name>
</gene>
<dbReference type="InterPro" id="IPR036412">
    <property type="entry name" value="HAD-like_sf"/>
</dbReference>
<dbReference type="NCBIfam" id="TIGR00099">
    <property type="entry name" value="Cof-subfamily"/>
    <property type="match status" value="1"/>
</dbReference>
<dbReference type="InterPro" id="IPR006379">
    <property type="entry name" value="HAD-SF_hydro_IIB"/>
</dbReference>
<dbReference type="SFLD" id="SFLDS00003">
    <property type="entry name" value="Haloacid_Dehalogenase"/>
    <property type="match status" value="1"/>
</dbReference>
<name>A0A1I5GLG3_9FIRM</name>
<dbReference type="Pfam" id="PF08282">
    <property type="entry name" value="Hydrolase_3"/>
    <property type="match status" value="1"/>
</dbReference>
<accession>A0A1I5GLG3</accession>
<dbReference type="PANTHER" id="PTHR10000">
    <property type="entry name" value="PHOSPHOSERINE PHOSPHATASE"/>
    <property type="match status" value="1"/>
</dbReference>
<dbReference type="Gene3D" id="3.30.1240.10">
    <property type="match status" value="1"/>
</dbReference>
<dbReference type="OrthoDB" id="9814970at2"/>
<dbReference type="SFLD" id="SFLDG01140">
    <property type="entry name" value="C2.B:_Phosphomannomutase_and_P"/>
    <property type="match status" value="1"/>
</dbReference>
<dbReference type="InterPro" id="IPR023214">
    <property type="entry name" value="HAD_sf"/>
</dbReference>
<evidence type="ECO:0000313" key="2">
    <source>
        <dbReference type="Proteomes" id="UP000198806"/>
    </source>
</evidence>
<dbReference type="EMBL" id="FOWD01000020">
    <property type="protein sequence ID" value="SFO36719.1"/>
    <property type="molecule type" value="Genomic_DNA"/>
</dbReference>
<dbReference type="NCBIfam" id="TIGR01484">
    <property type="entry name" value="HAD-SF-IIB"/>
    <property type="match status" value="1"/>
</dbReference>
<dbReference type="SFLD" id="SFLDG01144">
    <property type="entry name" value="C2.B.4:_PGP_Like"/>
    <property type="match status" value="1"/>
</dbReference>
<dbReference type="InterPro" id="IPR000150">
    <property type="entry name" value="Cof"/>
</dbReference>
<proteinExistence type="predicted"/>
<evidence type="ECO:0000313" key="1">
    <source>
        <dbReference type="EMBL" id="SFO36719.1"/>
    </source>
</evidence>
<organism evidence="1 2">
    <name type="scientific">Anaerocolumna aminovalerica</name>
    <dbReference type="NCBI Taxonomy" id="1527"/>
    <lineage>
        <taxon>Bacteria</taxon>
        <taxon>Bacillati</taxon>
        <taxon>Bacillota</taxon>
        <taxon>Clostridia</taxon>
        <taxon>Lachnospirales</taxon>
        <taxon>Lachnospiraceae</taxon>
        <taxon>Anaerocolumna</taxon>
    </lineage>
</organism>
<sequence length="263" mass="29856">MNIKLIASDMDGTLLQNGNQNITAKILEIIEALHEKGILFVAASGRQYANLYRLFEPVSKDIAFICENGALVMYQDKILSKTSMNKQIAFKIIEDIRSKDGCEVQISGENTTYLIPKSESYINHYKNVLKNNYKIIQDPADIPEDIIKVSVYEEAGIMENSGTYFINKWQDKVKCTVSGFGWLDFVSPNVNKGTALTHLLKKLSITPEEVMAFGDNYNDLEMLSLVKYGYVMNNAVDDIKNRYSYRSNLVEETLTDVFELNIK</sequence>
<dbReference type="PROSITE" id="PS01229">
    <property type="entry name" value="COF_2"/>
    <property type="match status" value="1"/>
</dbReference>
<evidence type="ECO:0008006" key="3">
    <source>
        <dbReference type="Google" id="ProtNLM"/>
    </source>
</evidence>
<dbReference type="GO" id="GO:0000287">
    <property type="term" value="F:magnesium ion binding"/>
    <property type="evidence" value="ECO:0007669"/>
    <property type="project" value="TreeGrafter"/>
</dbReference>
<protein>
    <recommendedName>
        <fullName evidence="3">Sugar-phosphatase</fullName>
    </recommendedName>
</protein>
<keyword evidence="2" id="KW-1185">Reference proteome</keyword>
<dbReference type="GO" id="GO:0005829">
    <property type="term" value="C:cytosol"/>
    <property type="evidence" value="ECO:0007669"/>
    <property type="project" value="TreeGrafter"/>
</dbReference>
<dbReference type="PANTHER" id="PTHR10000:SF53">
    <property type="entry name" value="5-AMINO-6-(5-PHOSPHO-D-RIBITYLAMINO)URACIL PHOSPHATASE YBJI-RELATED"/>
    <property type="match status" value="1"/>
</dbReference>
<dbReference type="GO" id="GO:0016791">
    <property type="term" value="F:phosphatase activity"/>
    <property type="evidence" value="ECO:0007669"/>
    <property type="project" value="UniProtKB-ARBA"/>
</dbReference>
<dbReference type="AlphaFoldDB" id="A0A1I5GLG3"/>
<reference evidence="1 2" key="1">
    <citation type="submission" date="2016-10" db="EMBL/GenBank/DDBJ databases">
        <authorList>
            <person name="de Groot N.N."/>
        </authorList>
    </citation>
    <scope>NUCLEOTIDE SEQUENCE [LARGE SCALE GENOMIC DNA]</scope>
    <source>
        <strain evidence="1 2">DSM 1283</strain>
    </source>
</reference>
<dbReference type="SUPFAM" id="SSF56784">
    <property type="entry name" value="HAD-like"/>
    <property type="match status" value="1"/>
</dbReference>
<dbReference type="Gene3D" id="3.40.50.1000">
    <property type="entry name" value="HAD superfamily/HAD-like"/>
    <property type="match status" value="1"/>
</dbReference>
<dbReference type="CDD" id="cd07518">
    <property type="entry name" value="HAD_YbiV-Like"/>
    <property type="match status" value="1"/>
</dbReference>
<dbReference type="STRING" id="1527.SAMN04489757_12054"/>
<dbReference type="Proteomes" id="UP000198806">
    <property type="component" value="Unassembled WGS sequence"/>
</dbReference>
<dbReference type="RefSeq" id="WP_091687147.1">
    <property type="nucleotide sequence ID" value="NZ_BAABFM010000028.1"/>
</dbReference>